<name>A0A2G8SVV9_9BURK</name>
<gene>
    <name evidence="2" type="ORF">CR103_20885</name>
</gene>
<keyword evidence="3" id="KW-1185">Reference proteome</keyword>
<evidence type="ECO:0000313" key="2">
    <source>
        <dbReference type="EMBL" id="PIL37919.1"/>
    </source>
</evidence>
<keyword evidence="1" id="KW-1133">Transmembrane helix</keyword>
<dbReference type="OrthoDB" id="8758863at2"/>
<comment type="caution">
    <text evidence="2">The sequence shown here is derived from an EMBL/GenBank/DDBJ whole genome shotgun (WGS) entry which is preliminary data.</text>
</comment>
<feature type="transmembrane region" description="Helical" evidence="1">
    <location>
        <begin position="35"/>
        <end position="63"/>
    </location>
</feature>
<dbReference type="Proteomes" id="UP000228593">
    <property type="component" value="Unassembled WGS sequence"/>
</dbReference>
<keyword evidence="1" id="KW-0472">Membrane</keyword>
<evidence type="ECO:0000313" key="3">
    <source>
        <dbReference type="Proteomes" id="UP000228593"/>
    </source>
</evidence>
<accession>A0A2G8SVV9</accession>
<evidence type="ECO:0000256" key="1">
    <source>
        <dbReference type="SAM" id="Phobius"/>
    </source>
</evidence>
<organism evidence="2 3">
    <name type="scientific">Massilia psychrophila</name>
    <dbReference type="NCBI Taxonomy" id="1603353"/>
    <lineage>
        <taxon>Bacteria</taxon>
        <taxon>Pseudomonadati</taxon>
        <taxon>Pseudomonadota</taxon>
        <taxon>Betaproteobacteria</taxon>
        <taxon>Burkholderiales</taxon>
        <taxon>Oxalobacteraceae</taxon>
        <taxon>Telluria group</taxon>
        <taxon>Massilia</taxon>
    </lineage>
</organism>
<dbReference type="Gene3D" id="2.30.30.40">
    <property type="entry name" value="SH3 Domains"/>
    <property type="match status" value="1"/>
</dbReference>
<keyword evidence="1" id="KW-0812">Transmembrane</keyword>
<dbReference type="AlphaFoldDB" id="A0A2G8SVV9"/>
<protein>
    <submittedName>
        <fullName evidence="2">SH3 domain-containing protein</fullName>
    </submittedName>
</protein>
<proteinExistence type="predicted"/>
<reference evidence="2 3" key="1">
    <citation type="submission" date="2017-10" db="EMBL/GenBank/DDBJ databases">
        <title>Massilia psychrophilum sp. nov., a novel purple-pigmented bacterium isolated from Tianshan glacier, Xinjiang Municipality, China.</title>
        <authorList>
            <person name="Wang H."/>
        </authorList>
    </citation>
    <scope>NUCLEOTIDE SEQUENCE [LARGE SCALE GENOMIC DNA]</scope>
    <source>
        <strain evidence="2 3">JCM 30813</strain>
    </source>
</reference>
<dbReference type="RefSeq" id="WP_099917851.1">
    <property type="nucleotide sequence ID" value="NZ_BMHS01000029.1"/>
</dbReference>
<sequence length="181" mass="19445">MAYMIGTFALGLALTLVLAAFLTPRRWWRRPNLRALAILAAGTWGLGSLMLSLLPLLPLLSMLPPAPAMASMKTSEPAPVAVLVAIRPGAAAAGRTYRVFEHLNLRAAGGTGTRRLVVVPPKTLVTTTGAREGDWWEVSARIEGRQITGWVSSLWLRRADELSAPAAPRQKQKGALATETD</sequence>
<dbReference type="EMBL" id="PDOB01000057">
    <property type="protein sequence ID" value="PIL37919.1"/>
    <property type="molecule type" value="Genomic_DNA"/>
</dbReference>